<dbReference type="EMBL" id="CP136051">
    <property type="protein sequence ID" value="WOK04243.1"/>
    <property type="molecule type" value="Genomic_DNA"/>
</dbReference>
<evidence type="ECO:0000256" key="1">
    <source>
        <dbReference type="ARBA" id="ARBA00009716"/>
    </source>
</evidence>
<dbReference type="PIRSF" id="PIRSF500060">
    <property type="entry name" value="UCP500060"/>
    <property type="match status" value="1"/>
</dbReference>
<organism evidence="4 5">
    <name type="scientific">Imperialibacter roseus</name>
    <dbReference type="NCBI Taxonomy" id="1324217"/>
    <lineage>
        <taxon>Bacteria</taxon>
        <taxon>Pseudomonadati</taxon>
        <taxon>Bacteroidota</taxon>
        <taxon>Cytophagia</taxon>
        <taxon>Cytophagales</taxon>
        <taxon>Flammeovirgaceae</taxon>
        <taxon>Imperialibacter</taxon>
    </lineage>
</organism>
<proteinExistence type="inferred from homology"/>
<dbReference type="Pfam" id="PF01645">
    <property type="entry name" value="Glu_synthase"/>
    <property type="match status" value="1"/>
</dbReference>
<reference evidence="4 5" key="1">
    <citation type="journal article" date="2023" name="Microbiol. Resour. Announc.">
        <title>Complete Genome Sequence of Imperialibacter roseus strain P4T.</title>
        <authorList>
            <person name="Tizabi D.R."/>
            <person name="Bachvaroff T."/>
            <person name="Hill R.T."/>
        </authorList>
    </citation>
    <scope>NUCLEOTIDE SEQUENCE [LARGE SCALE GENOMIC DNA]</scope>
    <source>
        <strain evidence="4 5">P4T</strain>
    </source>
</reference>
<keyword evidence="4" id="KW-0560">Oxidoreductase</keyword>
<keyword evidence="5" id="KW-1185">Reference proteome</keyword>
<dbReference type="InterPro" id="IPR027283">
    <property type="entry name" value="YerD"/>
</dbReference>
<dbReference type="GO" id="GO:0016491">
    <property type="term" value="F:oxidoreductase activity"/>
    <property type="evidence" value="ECO:0007669"/>
    <property type="project" value="UniProtKB-KW"/>
</dbReference>
<name>A0ABZ0IGW1_9BACT</name>
<dbReference type="PANTHER" id="PTHR43819:SF1">
    <property type="entry name" value="ARCHAEAL-TYPE GLUTAMATE SYNTHASE [NADPH]"/>
    <property type="match status" value="1"/>
</dbReference>
<feature type="domain" description="Glutamate synthase" evidence="3">
    <location>
        <begin position="150"/>
        <end position="468"/>
    </location>
</feature>
<dbReference type="EC" id="1.4.-.-" evidence="4"/>
<dbReference type="PANTHER" id="PTHR43819">
    <property type="entry name" value="ARCHAEAL-TYPE GLUTAMATE SYNTHASE [NADPH]"/>
    <property type="match status" value="1"/>
</dbReference>
<dbReference type="Proteomes" id="UP001302349">
    <property type="component" value="Chromosome"/>
</dbReference>
<dbReference type="PIRSF" id="PIRSF006429">
    <property type="entry name" value="GOGAT_lg_2"/>
    <property type="match status" value="1"/>
</dbReference>
<dbReference type="InterPro" id="IPR013785">
    <property type="entry name" value="Aldolase_TIM"/>
</dbReference>
<dbReference type="InterPro" id="IPR002932">
    <property type="entry name" value="Glu_synthdom"/>
</dbReference>
<gene>
    <name evidence="4" type="ORF">RT717_14275</name>
</gene>
<evidence type="ECO:0000256" key="2">
    <source>
        <dbReference type="PIRNR" id="PIRNR006429"/>
    </source>
</evidence>
<dbReference type="RefSeq" id="WP_317487058.1">
    <property type="nucleotide sequence ID" value="NZ_CP136051.1"/>
</dbReference>
<evidence type="ECO:0000259" key="3">
    <source>
        <dbReference type="Pfam" id="PF01645"/>
    </source>
</evidence>
<protein>
    <submittedName>
        <fullName evidence="4">FMN-binding glutamate synthase family protein</fullName>
        <ecNumber evidence="4">1.4.-.-</ecNumber>
    </submittedName>
</protein>
<comment type="similarity">
    <text evidence="1 2">Belongs to the glutamate synthase family.</text>
</comment>
<dbReference type="Gene3D" id="3.20.20.70">
    <property type="entry name" value="Aldolase class I"/>
    <property type="match status" value="1"/>
</dbReference>
<dbReference type="InterPro" id="IPR024188">
    <property type="entry name" value="GltB"/>
</dbReference>
<evidence type="ECO:0000313" key="5">
    <source>
        <dbReference type="Proteomes" id="UP001302349"/>
    </source>
</evidence>
<dbReference type="SUPFAM" id="SSF51395">
    <property type="entry name" value="FMN-linked oxidoreductases"/>
    <property type="match status" value="1"/>
</dbReference>
<accession>A0ABZ0IGW1</accession>
<sequence length="503" mass="55861">MRHLFYRFIIISVLFIAIVSYFWLPMVWAFLVIGPLIFVGIMNRIQKSHTILRNFPILGYFRYLFELISPEIQQYFIEKSTDGKPFSRNHRALVYRRAKNVNATHPFGTQLNINDENYEGIRHSIYATEPVKEFPRVNIGSKFCKQPYSASVLNISAMSFGSLSKNAILALNKGAKKGNFYHNTGEGGLSHYHLEGGGDITWQIGTGYFGCRTHDGDFDPDEFKKKAATPQVKMIEIKLSQGAKPGHGGVLPGSKNTEEIAKIRGVKPHTTIISPPSHKKFSNAKGLVHFIAELRELSGGKPIGFKLCVGRTEEFIELCKEMKEEGVWPDFITVDGAEGGTGAAPLEFSDSVGIPLEPALIFVHSTLKKFGLREEVRVIASGKVLTAFSILRMKALGADICNSARAFMFSIGCIQALRCNTNDCPTGVATQDGELVKGLVVSDKAERVYNFHHNTIEAVLELLGACGCKHTEEINISMFVKGDEMVALTNRYFPDSVLNRVDE</sequence>
<evidence type="ECO:0000313" key="4">
    <source>
        <dbReference type="EMBL" id="WOK04243.1"/>
    </source>
</evidence>
<dbReference type="CDD" id="cd02808">
    <property type="entry name" value="GltS_FMN"/>
    <property type="match status" value="1"/>
</dbReference>